<dbReference type="PANTHER" id="PTHR31646:SF1">
    <property type="entry name" value="ALPHA-1,2-MANNOSYLTRANSFERASE MNN2"/>
    <property type="match status" value="1"/>
</dbReference>
<gene>
    <name evidence="11" type="ORF">P3T76_005823</name>
</gene>
<evidence type="ECO:0000256" key="10">
    <source>
        <dbReference type="ARBA" id="ARBA00037847"/>
    </source>
</evidence>
<keyword evidence="6" id="KW-0735">Signal-anchor</keyword>
<dbReference type="Proteomes" id="UP001259832">
    <property type="component" value="Unassembled WGS sequence"/>
</dbReference>
<comment type="subcellular location">
    <subcellularLocation>
        <location evidence="10">Endomembrane system</location>
        <topology evidence="10">Single-pass membrane protein</topology>
    </subcellularLocation>
    <subcellularLocation>
        <location evidence="1">Golgi apparatus membrane</location>
    </subcellularLocation>
    <subcellularLocation>
        <location evidence="2">Membrane</location>
        <topology evidence="2">Single-pass type II membrane protein</topology>
    </subcellularLocation>
</comment>
<reference evidence="11" key="1">
    <citation type="submission" date="2023-08" db="EMBL/GenBank/DDBJ databases">
        <title>Reference Genome Resource for the Citrus Pathogen Phytophthora citrophthora.</title>
        <authorList>
            <person name="Moller H."/>
            <person name="Coetzee B."/>
            <person name="Rose L.J."/>
            <person name="Van Niekerk J.M."/>
        </authorList>
    </citation>
    <scope>NUCLEOTIDE SEQUENCE</scope>
    <source>
        <strain evidence="11">STE-U-9442</strain>
    </source>
</reference>
<dbReference type="GO" id="GO:0000026">
    <property type="term" value="F:alpha-1,2-mannosyltransferase activity"/>
    <property type="evidence" value="ECO:0007669"/>
    <property type="project" value="TreeGrafter"/>
</dbReference>
<dbReference type="GO" id="GO:0046354">
    <property type="term" value="P:mannan biosynthetic process"/>
    <property type="evidence" value="ECO:0007669"/>
    <property type="project" value="TreeGrafter"/>
</dbReference>
<comment type="caution">
    <text evidence="11">The sequence shown here is derived from an EMBL/GenBank/DDBJ whole genome shotgun (WGS) entry which is preliminary data.</text>
</comment>
<dbReference type="InterPro" id="IPR022751">
    <property type="entry name" value="Alpha_mannosyltransferase"/>
</dbReference>
<organism evidence="11 12">
    <name type="scientific">Phytophthora citrophthora</name>
    <dbReference type="NCBI Taxonomy" id="4793"/>
    <lineage>
        <taxon>Eukaryota</taxon>
        <taxon>Sar</taxon>
        <taxon>Stramenopiles</taxon>
        <taxon>Oomycota</taxon>
        <taxon>Peronosporomycetes</taxon>
        <taxon>Peronosporales</taxon>
        <taxon>Peronosporaceae</taxon>
        <taxon>Phytophthora</taxon>
    </lineage>
</organism>
<keyword evidence="4" id="KW-0808">Transferase</keyword>
<comment type="similarity">
    <text evidence="3">Belongs to the MNN1/MNT family.</text>
</comment>
<evidence type="ECO:0000256" key="3">
    <source>
        <dbReference type="ARBA" id="ARBA00009105"/>
    </source>
</evidence>
<evidence type="ECO:0000256" key="1">
    <source>
        <dbReference type="ARBA" id="ARBA00004394"/>
    </source>
</evidence>
<dbReference type="EMBL" id="JASMQC010000008">
    <property type="protein sequence ID" value="KAK1943186.1"/>
    <property type="molecule type" value="Genomic_DNA"/>
</dbReference>
<evidence type="ECO:0000313" key="12">
    <source>
        <dbReference type="Proteomes" id="UP001259832"/>
    </source>
</evidence>
<name>A0AAD9GS53_9STRA</name>
<evidence type="ECO:0000256" key="4">
    <source>
        <dbReference type="ARBA" id="ARBA00022679"/>
    </source>
</evidence>
<evidence type="ECO:0000256" key="5">
    <source>
        <dbReference type="ARBA" id="ARBA00022692"/>
    </source>
</evidence>
<evidence type="ECO:0000256" key="9">
    <source>
        <dbReference type="ARBA" id="ARBA00023136"/>
    </source>
</evidence>
<dbReference type="InterPro" id="IPR029044">
    <property type="entry name" value="Nucleotide-diphossugar_trans"/>
</dbReference>
<evidence type="ECO:0000313" key="11">
    <source>
        <dbReference type="EMBL" id="KAK1943186.1"/>
    </source>
</evidence>
<keyword evidence="9" id="KW-0472">Membrane</keyword>
<sequence>MKRTCDRGNKGTILRCSDAPGFANFRVKAQQIIDKVLVPGYTLPKKEGPLQGIVMVVYPKLVASVYATVRALREVLHCQLPIEIWMRPDEMNKVPGSLEPLLNLAKNKSFGEITFEAIRHHQAVQFNSKIFALYNSKFQQVLFLDADNIPVKDPSYLFSTAEFRMTGAIFWPDFWHPEQTIFSINQTSLLWQLMDQPFVDMFEQESGQLLIDRKRHAGPLALVLFYGFHSPNYFTRLKLAWGDKDLFRFAWLKLGASFHIIDTLPAVAGEVNGQWFCGMTMAQHDPSGEVLFLHRNQLKLTGDAKLGKFDSRLKSVFENSPQLILSEDGYPDPAIWTHLVSVRKGTPRSKYTIVKHSVMNRFTGLQRCFGGRELHKNPHFHTEKFEDLSFAGLELKLRQFALAGAQLQQKKRH</sequence>
<protein>
    <submittedName>
        <fullName evidence="11">Uncharacterized protein</fullName>
    </submittedName>
</protein>
<dbReference type="GO" id="GO:0000139">
    <property type="term" value="C:Golgi membrane"/>
    <property type="evidence" value="ECO:0007669"/>
    <property type="project" value="UniProtKB-SubCell"/>
</dbReference>
<keyword evidence="8" id="KW-0333">Golgi apparatus</keyword>
<evidence type="ECO:0000256" key="6">
    <source>
        <dbReference type="ARBA" id="ARBA00022968"/>
    </source>
</evidence>
<keyword evidence="12" id="KW-1185">Reference proteome</keyword>
<accession>A0AAD9GS53</accession>
<proteinExistence type="inferred from homology"/>
<keyword evidence="5" id="KW-0812">Transmembrane</keyword>
<dbReference type="AlphaFoldDB" id="A0AAD9GS53"/>
<dbReference type="SUPFAM" id="SSF53448">
    <property type="entry name" value="Nucleotide-diphospho-sugar transferases"/>
    <property type="match status" value="1"/>
</dbReference>
<keyword evidence="7" id="KW-1133">Transmembrane helix</keyword>
<dbReference type="Gene3D" id="3.90.550.10">
    <property type="entry name" value="Spore Coat Polysaccharide Biosynthesis Protein SpsA, Chain A"/>
    <property type="match status" value="1"/>
</dbReference>
<dbReference type="PANTHER" id="PTHR31646">
    <property type="entry name" value="ALPHA-1,2-MANNOSYLTRANSFERASE MNN2"/>
    <property type="match status" value="1"/>
</dbReference>
<dbReference type="Pfam" id="PF11051">
    <property type="entry name" value="Mannosyl_trans3"/>
    <property type="match status" value="1"/>
</dbReference>
<evidence type="ECO:0000256" key="8">
    <source>
        <dbReference type="ARBA" id="ARBA00023034"/>
    </source>
</evidence>
<evidence type="ECO:0000256" key="2">
    <source>
        <dbReference type="ARBA" id="ARBA00004606"/>
    </source>
</evidence>
<evidence type="ECO:0000256" key="7">
    <source>
        <dbReference type="ARBA" id="ARBA00022989"/>
    </source>
</evidence>